<dbReference type="InterPro" id="IPR003737">
    <property type="entry name" value="GlcNAc_PI_deacetylase-related"/>
</dbReference>
<evidence type="ECO:0008006" key="3">
    <source>
        <dbReference type="Google" id="ProtNLM"/>
    </source>
</evidence>
<dbReference type="Pfam" id="PF02585">
    <property type="entry name" value="PIG-L"/>
    <property type="match status" value="1"/>
</dbReference>
<evidence type="ECO:0000313" key="2">
    <source>
        <dbReference type="Proteomes" id="UP000033870"/>
    </source>
</evidence>
<dbReference type="SUPFAM" id="SSF102588">
    <property type="entry name" value="LmbE-like"/>
    <property type="match status" value="1"/>
</dbReference>
<dbReference type="Proteomes" id="UP000033870">
    <property type="component" value="Unassembled WGS sequence"/>
</dbReference>
<dbReference type="STRING" id="1619044.UY92_C0006G0085"/>
<sequence length="248" mass="27731">MIFFLPHQDDEMFLAGSISRFIQEGRVVHAVMASDGGASSVRAMLNGRDERGQPAFCLYHGRFHSPEREGYAPLDGREFSAARNREFKDSMLKLGVLPQNIHFANPGGAAGSDYPRYRDGRLTAELSAEIIGRFYRLFGDGTYITLGSRKGESQHLNPDHLALGEALRHLSGITDKRFYTDKEKPAAPSFLSAREQASKYQALLSYSVWEPGQGRFAIGAHSVKYLLDEWENKPVEYAIQLDIASQNE</sequence>
<dbReference type="EMBL" id="LCRX01000006">
    <property type="protein sequence ID" value="KKW42524.1"/>
    <property type="molecule type" value="Genomic_DNA"/>
</dbReference>
<organism evidence="1 2">
    <name type="scientific">Candidatus Magasanikbacteria bacterium GW2011_GWA2_56_11</name>
    <dbReference type="NCBI Taxonomy" id="1619044"/>
    <lineage>
        <taxon>Bacteria</taxon>
        <taxon>Candidatus Magasanikiibacteriota</taxon>
    </lineage>
</organism>
<accession>A0A0G2BAJ4</accession>
<dbReference type="Gene3D" id="3.40.50.10320">
    <property type="entry name" value="LmbE-like"/>
    <property type="match status" value="1"/>
</dbReference>
<gene>
    <name evidence="1" type="ORF">UY92_C0006G0085</name>
</gene>
<reference evidence="1 2" key="1">
    <citation type="journal article" date="2015" name="Nature">
        <title>rRNA introns, odd ribosomes, and small enigmatic genomes across a large radiation of phyla.</title>
        <authorList>
            <person name="Brown C.T."/>
            <person name="Hug L.A."/>
            <person name="Thomas B.C."/>
            <person name="Sharon I."/>
            <person name="Castelle C.J."/>
            <person name="Singh A."/>
            <person name="Wilkins M.J."/>
            <person name="Williams K.H."/>
            <person name="Banfield J.F."/>
        </authorList>
    </citation>
    <scope>NUCLEOTIDE SEQUENCE [LARGE SCALE GENOMIC DNA]</scope>
</reference>
<evidence type="ECO:0000313" key="1">
    <source>
        <dbReference type="EMBL" id="KKW42524.1"/>
    </source>
</evidence>
<dbReference type="InterPro" id="IPR024078">
    <property type="entry name" value="LmbE-like_dom_sf"/>
</dbReference>
<proteinExistence type="predicted"/>
<dbReference type="AlphaFoldDB" id="A0A0G2BAJ4"/>
<protein>
    <recommendedName>
        <fullName evidence="3">LmbE family protein</fullName>
    </recommendedName>
</protein>
<comment type="caution">
    <text evidence="1">The sequence shown here is derived from an EMBL/GenBank/DDBJ whole genome shotgun (WGS) entry which is preliminary data.</text>
</comment>
<name>A0A0G2BAJ4_9BACT</name>